<accession>A0A1T5CZ78</accession>
<dbReference type="AlphaFoldDB" id="A0A1T5CZ78"/>
<evidence type="ECO:0000259" key="1">
    <source>
        <dbReference type="Pfam" id="PF01882"/>
    </source>
</evidence>
<proteinExistence type="predicted"/>
<dbReference type="OrthoDB" id="9776116at2"/>
<dbReference type="EMBL" id="FUYP01000012">
    <property type="protein sequence ID" value="SKB64633.1"/>
    <property type="molecule type" value="Genomic_DNA"/>
</dbReference>
<dbReference type="Pfam" id="PF01882">
    <property type="entry name" value="DUF58"/>
    <property type="match status" value="1"/>
</dbReference>
<gene>
    <name evidence="2" type="ORF">SAMN06295937_101238</name>
</gene>
<dbReference type="Gene3D" id="3.40.50.410">
    <property type="entry name" value="von Willebrand factor, type A domain"/>
    <property type="match status" value="1"/>
</dbReference>
<organism evidence="2 3">
    <name type="scientific">Sphingopyxis flava</name>
    <dbReference type="NCBI Taxonomy" id="1507287"/>
    <lineage>
        <taxon>Bacteria</taxon>
        <taxon>Pseudomonadati</taxon>
        <taxon>Pseudomonadota</taxon>
        <taxon>Alphaproteobacteria</taxon>
        <taxon>Sphingomonadales</taxon>
        <taxon>Sphingomonadaceae</taxon>
        <taxon>Sphingopyxis</taxon>
    </lineage>
</organism>
<feature type="domain" description="DUF58" evidence="1">
    <location>
        <begin position="206"/>
        <end position="375"/>
    </location>
</feature>
<sequence length="443" mass="48561">MIYPTRRAIYLLLVGAPTALALGLIRPELWLVAPGWIGFLLACLCLDAMAGASPQQLALDARFPHQIGVGEPFDLSINASGPRAVPRRAEIALAADERIAPGGRIADEIRAPEGEGGDARMLTRRLSLTATRRGQAEIAALWIRWAGPLGLVWKQRRFAIGRSIAVVPSLRAVSEEGRRLFQRNSWFGLRQQRLRGEGSEFEALAEYHPGMDRRAIDWSASARHVKLLAKEYRVERDNRVVLAIDAGRTMAEPVGGMPRVDRAVSAALLLAYAGLKLGDRISLFSFAAQPQALTPAYMHTQDFPSLQRAASRIDYAHVESNFTLALATLSAALNRRSLIILFTEFTDATSADLMIRAAGRLVKTHRLLCVVMRDEELESEERRRPECAADVTRANVAAALLLDRQLVIARLQRLGVDVIEVPADAMGASVVEAYLGIKQQGGL</sequence>
<dbReference type="Proteomes" id="UP000190044">
    <property type="component" value="Unassembled WGS sequence"/>
</dbReference>
<name>A0A1T5CZ78_9SPHN</name>
<dbReference type="PANTHER" id="PTHR33608:SF3">
    <property type="entry name" value="SLR2013 PROTEIN"/>
    <property type="match status" value="1"/>
</dbReference>
<keyword evidence="3" id="KW-1185">Reference proteome</keyword>
<evidence type="ECO:0000313" key="3">
    <source>
        <dbReference type="Proteomes" id="UP000190044"/>
    </source>
</evidence>
<dbReference type="InterPro" id="IPR036465">
    <property type="entry name" value="vWFA_dom_sf"/>
</dbReference>
<dbReference type="InterPro" id="IPR002881">
    <property type="entry name" value="DUF58"/>
</dbReference>
<evidence type="ECO:0000313" key="2">
    <source>
        <dbReference type="EMBL" id="SKB64633.1"/>
    </source>
</evidence>
<reference evidence="3" key="1">
    <citation type="submission" date="2017-02" db="EMBL/GenBank/DDBJ databases">
        <authorList>
            <person name="Varghese N."/>
            <person name="Submissions S."/>
        </authorList>
    </citation>
    <scope>NUCLEOTIDE SEQUENCE [LARGE SCALE GENOMIC DNA]</scope>
    <source>
        <strain evidence="3">R11H</strain>
    </source>
</reference>
<dbReference type="SUPFAM" id="SSF53300">
    <property type="entry name" value="vWA-like"/>
    <property type="match status" value="1"/>
</dbReference>
<dbReference type="RefSeq" id="WP_079638800.1">
    <property type="nucleotide sequence ID" value="NZ_FUYP01000012.1"/>
</dbReference>
<dbReference type="PANTHER" id="PTHR33608">
    <property type="entry name" value="BLL2464 PROTEIN"/>
    <property type="match status" value="1"/>
</dbReference>
<protein>
    <submittedName>
        <fullName evidence="2">Uncharacterized conserved protein, DUF58 family, contains vWF domain</fullName>
    </submittedName>
</protein>